<accession>A0ACD5UHA2</accession>
<dbReference type="EnsemblPlants" id="AVESA.00010b.r2.2AG0255110.1">
    <property type="protein sequence ID" value="AVESA.00010b.r2.2AG0255110.1.CDS.1"/>
    <property type="gene ID" value="AVESA.00010b.r2.2AG0255110"/>
</dbReference>
<evidence type="ECO:0000313" key="1">
    <source>
        <dbReference type="EnsemblPlants" id="AVESA.00010b.r2.2AG0255110.1.CDS.1"/>
    </source>
</evidence>
<proteinExistence type="predicted"/>
<protein>
    <submittedName>
        <fullName evidence="1">Uncharacterized protein</fullName>
    </submittedName>
</protein>
<reference evidence="1" key="1">
    <citation type="submission" date="2021-05" db="EMBL/GenBank/DDBJ databases">
        <authorList>
            <person name="Scholz U."/>
            <person name="Mascher M."/>
            <person name="Fiebig A."/>
        </authorList>
    </citation>
    <scope>NUCLEOTIDE SEQUENCE [LARGE SCALE GENOMIC DNA]</scope>
</reference>
<organism evidence="1 2">
    <name type="scientific">Avena sativa</name>
    <name type="common">Oat</name>
    <dbReference type="NCBI Taxonomy" id="4498"/>
    <lineage>
        <taxon>Eukaryota</taxon>
        <taxon>Viridiplantae</taxon>
        <taxon>Streptophyta</taxon>
        <taxon>Embryophyta</taxon>
        <taxon>Tracheophyta</taxon>
        <taxon>Spermatophyta</taxon>
        <taxon>Magnoliopsida</taxon>
        <taxon>Liliopsida</taxon>
        <taxon>Poales</taxon>
        <taxon>Poaceae</taxon>
        <taxon>BOP clade</taxon>
        <taxon>Pooideae</taxon>
        <taxon>Poodae</taxon>
        <taxon>Poeae</taxon>
        <taxon>Poeae Chloroplast Group 1 (Aveneae type)</taxon>
        <taxon>Aveninae</taxon>
        <taxon>Avena</taxon>
    </lineage>
</organism>
<dbReference type="Proteomes" id="UP001732700">
    <property type="component" value="Chromosome 2A"/>
</dbReference>
<sequence length="485" mass="52363">MSQVEEAASDGSGSGDAKQKQQAHFVFIPLMAQGHVIPSLDTAFLLATHGAVCSMVATPSTAARIRPCIEQCGLEVRLLEFPLEYVADGADNLDNIPRERLVGYFQAVALLGAPVQECLGRQEPPVTCIVSDFSHPWTIPVAAALGVPRLAFFPMCAFCALCEHNVNKFNCLQDSTEEGDDMVVAVPFLDKTLELRREEAPRFLRHPAMGTLGEDIDRALAQGAGLILNTFLELEPDHVRGLASAWGKRVWTVGPVSLHHPLATTTTTCRGDAASMDCLQWLDGKEPGSVVYVSFGTLAHKTDPDTLLELALGLEASGHPFVWVLGKADQPFADSSQQLRDLEARVGGSGAGRIVRGWVPQLLVLSHAAVGCFLTHCGWNSVMETIVAAKPVVTWPRLIHTDHFVNEKLAVDVLGIGLSVRPKDPHMPVRREAIQAALTAVLRGGEQGQEMRTRVRALSLKAKAAMQPGGSSHANLSDLVHRFTI</sequence>
<keyword evidence="2" id="KW-1185">Reference proteome</keyword>
<evidence type="ECO:0000313" key="2">
    <source>
        <dbReference type="Proteomes" id="UP001732700"/>
    </source>
</evidence>
<reference evidence="1" key="2">
    <citation type="submission" date="2025-09" db="UniProtKB">
        <authorList>
            <consortium name="EnsemblPlants"/>
        </authorList>
    </citation>
    <scope>IDENTIFICATION</scope>
</reference>
<name>A0ACD5UHA2_AVESA</name>